<keyword evidence="3" id="KW-1185">Reference proteome</keyword>
<protein>
    <submittedName>
        <fullName evidence="2">Uncharacterized protein</fullName>
    </submittedName>
</protein>
<dbReference type="Proteomes" id="UP001359559">
    <property type="component" value="Unassembled WGS sequence"/>
</dbReference>
<sequence>MIVTSCSVTFSCYLCPCLSSDVTLEDICRSQFSSWCCIGDSIHSKQKTKMGLMTKTLLCYLCIPSSVLVHLIYMFGFGDNWFMFGISYAHKFVTSLHDGENYI</sequence>
<feature type="transmembrane region" description="Helical" evidence="1">
    <location>
        <begin position="57"/>
        <end position="75"/>
    </location>
</feature>
<organism evidence="2 3">
    <name type="scientific">Clitoria ternatea</name>
    <name type="common">Butterfly pea</name>
    <dbReference type="NCBI Taxonomy" id="43366"/>
    <lineage>
        <taxon>Eukaryota</taxon>
        <taxon>Viridiplantae</taxon>
        <taxon>Streptophyta</taxon>
        <taxon>Embryophyta</taxon>
        <taxon>Tracheophyta</taxon>
        <taxon>Spermatophyta</taxon>
        <taxon>Magnoliopsida</taxon>
        <taxon>eudicotyledons</taxon>
        <taxon>Gunneridae</taxon>
        <taxon>Pentapetalae</taxon>
        <taxon>rosids</taxon>
        <taxon>fabids</taxon>
        <taxon>Fabales</taxon>
        <taxon>Fabaceae</taxon>
        <taxon>Papilionoideae</taxon>
        <taxon>50 kb inversion clade</taxon>
        <taxon>NPAAA clade</taxon>
        <taxon>indigoferoid/millettioid clade</taxon>
        <taxon>Phaseoleae</taxon>
        <taxon>Clitoria</taxon>
    </lineage>
</organism>
<evidence type="ECO:0000313" key="2">
    <source>
        <dbReference type="EMBL" id="KAK7293478.1"/>
    </source>
</evidence>
<proteinExistence type="predicted"/>
<evidence type="ECO:0000256" key="1">
    <source>
        <dbReference type="SAM" id="Phobius"/>
    </source>
</evidence>
<dbReference type="AlphaFoldDB" id="A0AAN9PC83"/>
<gene>
    <name evidence="2" type="ORF">RJT34_16344</name>
</gene>
<reference evidence="2 3" key="1">
    <citation type="submission" date="2024-01" db="EMBL/GenBank/DDBJ databases">
        <title>The genomes of 5 underutilized Papilionoideae crops provide insights into root nodulation and disease resistance.</title>
        <authorList>
            <person name="Yuan L."/>
        </authorList>
    </citation>
    <scope>NUCLEOTIDE SEQUENCE [LARGE SCALE GENOMIC DNA]</scope>
    <source>
        <strain evidence="2">LY-2023</strain>
        <tissue evidence="2">Leaf</tissue>
    </source>
</reference>
<keyword evidence="1" id="KW-0812">Transmembrane</keyword>
<keyword evidence="1" id="KW-0472">Membrane</keyword>
<dbReference type="EMBL" id="JAYKXN010000004">
    <property type="protein sequence ID" value="KAK7293478.1"/>
    <property type="molecule type" value="Genomic_DNA"/>
</dbReference>
<comment type="caution">
    <text evidence="2">The sequence shown here is derived from an EMBL/GenBank/DDBJ whole genome shotgun (WGS) entry which is preliminary data.</text>
</comment>
<accession>A0AAN9PC83</accession>
<name>A0AAN9PC83_CLITE</name>
<keyword evidence="1" id="KW-1133">Transmembrane helix</keyword>
<evidence type="ECO:0000313" key="3">
    <source>
        <dbReference type="Proteomes" id="UP001359559"/>
    </source>
</evidence>